<protein>
    <submittedName>
        <fullName evidence="2">Uncharacterized protein</fullName>
    </submittedName>
</protein>
<proteinExistence type="predicted"/>
<accession>E3FVH9</accession>
<evidence type="ECO:0000313" key="3">
    <source>
        <dbReference type="Proteomes" id="UP000001351"/>
    </source>
</evidence>
<organism evidence="2 3">
    <name type="scientific">Stigmatella aurantiaca (strain DW4/3-1)</name>
    <dbReference type="NCBI Taxonomy" id="378806"/>
    <lineage>
        <taxon>Bacteria</taxon>
        <taxon>Pseudomonadati</taxon>
        <taxon>Myxococcota</taxon>
        <taxon>Myxococcia</taxon>
        <taxon>Myxococcales</taxon>
        <taxon>Cystobacterineae</taxon>
        <taxon>Archangiaceae</taxon>
        <taxon>Stigmatella</taxon>
    </lineage>
</organism>
<dbReference type="EMBL" id="CP002271">
    <property type="protein sequence ID" value="ADO71005.1"/>
    <property type="molecule type" value="Genomic_DNA"/>
</dbReference>
<evidence type="ECO:0000256" key="1">
    <source>
        <dbReference type="SAM" id="SignalP"/>
    </source>
</evidence>
<dbReference type="KEGG" id="sur:STAUR_3213"/>
<name>E3FVH9_STIAD</name>
<dbReference type="AlphaFoldDB" id="E3FVH9"/>
<sequence length="93" mass="9766">MPLPPRSGALRSWSRALCFLALAFTLGCASPRDTEGAPAKPVSTAAPFSAVPGFVAQEGEAVFANHRFRGGTVLPLDGAEWRGAPESALRRCL</sequence>
<gene>
    <name evidence="2" type="ordered locus">STAUR_3213</name>
</gene>
<dbReference type="PROSITE" id="PS51257">
    <property type="entry name" value="PROKAR_LIPOPROTEIN"/>
    <property type="match status" value="1"/>
</dbReference>
<feature type="chain" id="PRO_5003169067" evidence="1">
    <location>
        <begin position="30"/>
        <end position="93"/>
    </location>
</feature>
<reference evidence="2 3" key="1">
    <citation type="journal article" date="2011" name="Mol. Biol. Evol.">
        <title>Comparative genomic analysis of fruiting body formation in Myxococcales.</title>
        <authorList>
            <person name="Huntley S."/>
            <person name="Hamann N."/>
            <person name="Wegener-Feldbrugge S."/>
            <person name="Treuner-Lange A."/>
            <person name="Kube M."/>
            <person name="Reinhardt R."/>
            <person name="Klages S."/>
            <person name="Muller R."/>
            <person name="Ronning C.M."/>
            <person name="Nierman W.C."/>
            <person name="Sogaard-Andersen L."/>
        </authorList>
    </citation>
    <scope>NUCLEOTIDE SEQUENCE [LARGE SCALE GENOMIC DNA]</scope>
    <source>
        <strain evidence="2 3">DW4/3-1</strain>
    </source>
</reference>
<evidence type="ECO:0000313" key="2">
    <source>
        <dbReference type="EMBL" id="ADO71005.1"/>
    </source>
</evidence>
<dbReference type="HOGENOM" id="CLU_2398184_0_0_7"/>
<dbReference type="Proteomes" id="UP000001351">
    <property type="component" value="Chromosome"/>
</dbReference>
<feature type="signal peptide" evidence="1">
    <location>
        <begin position="1"/>
        <end position="29"/>
    </location>
</feature>
<keyword evidence="1" id="KW-0732">Signal</keyword>
<keyword evidence="3" id="KW-1185">Reference proteome</keyword>